<dbReference type="Pfam" id="PF10294">
    <property type="entry name" value="Methyltransf_16"/>
    <property type="match status" value="1"/>
</dbReference>
<dbReference type="EMBL" id="KZ805455">
    <property type="protein sequence ID" value="PVH96768.1"/>
    <property type="molecule type" value="Genomic_DNA"/>
</dbReference>
<reference evidence="1 2" key="1">
    <citation type="journal article" date="2018" name="Sci. Rep.">
        <title>Comparative genomics provides insights into the lifestyle and reveals functional heterogeneity of dark septate endophytic fungi.</title>
        <authorList>
            <person name="Knapp D.G."/>
            <person name="Nemeth J.B."/>
            <person name="Barry K."/>
            <person name="Hainaut M."/>
            <person name="Henrissat B."/>
            <person name="Johnson J."/>
            <person name="Kuo A."/>
            <person name="Lim J.H.P."/>
            <person name="Lipzen A."/>
            <person name="Nolan M."/>
            <person name="Ohm R.A."/>
            <person name="Tamas L."/>
            <person name="Grigoriev I.V."/>
            <person name="Spatafora J.W."/>
            <person name="Nagy L.G."/>
            <person name="Kovacs G.M."/>
        </authorList>
    </citation>
    <scope>NUCLEOTIDE SEQUENCE [LARGE SCALE GENOMIC DNA]</scope>
    <source>
        <strain evidence="1 2">DSE2036</strain>
    </source>
</reference>
<protein>
    <recommendedName>
        <fullName evidence="3">Nicotinamide N-methyltransferase</fullName>
    </recommendedName>
</protein>
<evidence type="ECO:0000313" key="1">
    <source>
        <dbReference type="EMBL" id="PVH96768.1"/>
    </source>
</evidence>
<organism evidence="1 2">
    <name type="scientific">Periconia macrospinosa</name>
    <dbReference type="NCBI Taxonomy" id="97972"/>
    <lineage>
        <taxon>Eukaryota</taxon>
        <taxon>Fungi</taxon>
        <taxon>Dikarya</taxon>
        <taxon>Ascomycota</taxon>
        <taxon>Pezizomycotina</taxon>
        <taxon>Dothideomycetes</taxon>
        <taxon>Pleosporomycetidae</taxon>
        <taxon>Pleosporales</taxon>
        <taxon>Massarineae</taxon>
        <taxon>Periconiaceae</taxon>
        <taxon>Periconia</taxon>
    </lineage>
</organism>
<dbReference type="GO" id="GO:0005737">
    <property type="term" value="C:cytoplasm"/>
    <property type="evidence" value="ECO:0007669"/>
    <property type="project" value="TreeGrafter"/>
</dbReference>
<dbReference type="OrthoDB" id="407325at2759"/>
<evidence type="ECO:0008006" key="3">
    <source>
        <dbReference type="Google" id="ProtNLM"/>
    </source>
</evidence>
<dbReference type="SUPFAM" id="SSF53335">
    <property type="entry name" value="S-adenosyl-L-methionine-dependent methyltransferases"/>
    <property type="match status" value="1"/>
</dbReference>
<proteinExistence type="predicted"/>
<dbReference type="InterPro" id="IPR029063">
    <property type="entry name" value="SAM-dependent_MTases_sf"/>
</dbReference>
<accession>A0A2V1DFF0</accession>
<sequence length="325" mass="35790">MVLLPSLITLRHPPDQTLSAEDIFSSTLGSIFTDDLQNQHGTDPSTTIVYTPSNPSYPVVELRTADIDGEEQRKKFAHYLWNAGVLIGEIVAGRPGLKDGEEAGSEKVRGQDEDEKWGEGKWWLNAEEEKMWAVRGERVLELGAGASWKSCVGLGGIMAALAGAEEVAITDYPAPPILSTLEINKKKNTPTSLQSKISVHGHQWGDLESPFATANAGCFTRILAADCLWMPHEHTSLARSMLHFLSPDPSARVYVVAGFHTGRAKMAPFFEAVDEVGLQIEDIFEMDAAGERRAWTKEREGGKEDVTGRKKWLVVARLKRKEPSP</sequence>
<evidence type="ECO:0000313" key="2">
    <source>
        <dbReference type="Proteomes" id="UP000244855"/>
    </source>
</evidence>
<dbReference type="PANTHER" id="PTHR14614:SF104">
    <property type="entry name" value="N-METHYLTRANSFERASE, PUTATIVE (AFU_ORTHOLOGUE AFUA_1G17750)-RELATED"/>
    <property type="match status" value="1"/>
</dbReference>
<gene>
    <name evidence="1" type="ORF">DM02DRAFT_104410</name>
</gene>
<dbReference type="Gene3D" id="3.40.50.150">
    <property type="entry name" value="Vaccinia Virus protein VP39"/>
    <property type="match status" value="1"/>
</dbReference>
<keyword evidence="2" id="KW-1185">Reference proteome</keyword>
<dbReference type="AlphaFoldDB" id="A0A2V1DFF0"/>
<dbReference type="InterPro" id="IPR019410">
    <property type="entry name" value="Methyltransf_16"/>
</dbReference>
<name>A0A2V1DFF0_9PLEO</name>
<dbReference type="Proteomes" id="UP000244855">
    <property type="component" value="Unassembled WGS sequence"/>
</dbReference>
<dbReference type="PANTHER" id="PTHR14614">
    <property type="entry name" value="HEPATOCELLULAR CARCINOMA-ASSOCIATED ANTIGEN"/>
    <property type="match status" value="1"/>
</dbReference>
<dbReference type="GO" id="GO:0008757">
    <property type="term" value="F:S-adenosylmethionine-dependent methyltransferase activity"/>
    <property type="evidence" value="ECO:0007669"/>
    <property type="project" value="UniProtKB-ARBA"/>
</dbReference>